<dbReference type="EMBL" id="CP002098">
    <property type="protein sequence ID" value="ADM28734.1"/>
    <property type="molecule type" value="Genomic_DNA"/>
</dbReference>
<evidence type="ECO:0000313" key="1">
    <source>
        <dbReference type="EMBL" id="ADM28734.1"/>
    </source>
</evidence>
<sequence>MVIDIEKQKVDVMVSIYDSRKLVRVLKMLEEYRVNVRGINDNVKFFHGILLVDSIGMEYIKNRRINVNGLILNVDEIGIEKCIVNTIIYSRISHISKQRNMIVGIDFGDSIGIAIFVNSDIVLVNSYKSKEKVLEILKMFIEYSDSIDIKTIRIGLPRFLSDKYNAFVDTLIKSFRNHPVNFEFVPEDKSSKQRQFIDNMKLDKDSIAAINIALMRVASS</sequence>
<keyword evidence="2" id="KW-1185">Reference proteome</keyword>
<dbReference type="KEGG" id="iag:Igag_1941"/>
<dbReference type="AlphaFoldDB" id="E0STE8"/>
<dbReference type="STRING" id="583356.Igag_1941"/>
<name>E0STE8_IGNAA</name>
<reference evidence="1 2" key="1">
    <citation type="journal article" date="2010" name="Stand. Genomic Sci.">
        <title>Complete genome sequence of Ignisphaera aggregans type strain (AQ1.S1).</title>
        <authorList>
            <person name="Goker M."/>
            <person name="Held B."/>
            <person name="Lapidus A."/>
            <person name="Nolan M."/>
            <person name="Spring S."/>
            <person name="Yasawong M."/>
            <person name="Lucas S."/>
            <person name="Glavina Del Rio T."/>
            <person name="Tice H."/>
            <person name="Cheng J.F."/>
            <person name="Goodwin L."/>
            <person name="Tapia R."/>
            <person name="Pitluck S."/>
            <person name="Liolios K."/>
            <person name="Ivanova N."/>
            <person name="Mavromatis K."/>
            <person name="Mikhailova N."/>
            <person name="Pati A."/>
            <person name="Chen A."/>
            <person name="Palaniappan K."/>
            <person name="Brambilla E."/>
            <person name="Land M."/>
            <person name="Hauser L."/>
            <person name="Chang Y.J."/>
            <person name="Jeffries C.D."/>
            <person name="Brettin T."/>
            <person name="Detter J.C."/>
            <person name="Han C."/>
            <person name="Rohde M."/>
            <person name="Sikorski J."/>
            <person name="Woyke T."/>
            <person name="Bristow J."/>
            <person name="Eisen J.A."/>
            <person name="Markowitz V."/>
            <person name="Hugenholtz P."/>
            <person name="Kyrpides N.C."/>
            <person name="Klenk H.P."/>
        </authorList>
    </citation>
    <scope>NUCLEOTIDE SEQUENCE [LARGE SCALE GENOMIC DNA]</scope>
    <source>
        <strain evidence="2">DSM 17230 / JCM 13409 / AQ1.S1</strain>
    </source>
</reference>
<accession>E0STE8</accession>
<dbReference type="HOGENOM" id="CLU_1253571_0_0_2"/>
<protein>
    <recommendedName>
        <fullName evidence="3">YqgF/RNase H-like domain-containing protein</fullName>
    </recommendedName>
</protein>
<gene>
    <name evidence="1" type="ordered locus">Igag_1941</name>
</gene>
<organism evidence="1 2">
    <name type="scientific">Ignisphaera aggregans (strain DSM 17230 / JCM 13409 / AQ1.S1)</name>
    <dbReference type="NCBI Taxonomy" id="583356"/>
    <lineage>
        <taxon>Archaea</taxon>
        <taxon>Thermoproteota</taxon>
        <taxon>Thermoprotei</taxon>
        <taxon>Desulfurococcales</taxon>
        <taxon>Desulfurococcaceae</taxon>
        <taxon>Ignisphaera</taxon>
    </lineage>
</organism>
<dbReference type="Proteomes" id="UP000001304">
    <property type="component" value="Chromosome"/>
</dbReference>
<evidence type="ECO:0000313" key="2">
    <source>
        <dbReference type="Proteomes" id="UP000001304"/>
    </source>
</evidence>
<dbReference type="BioCyc" id="IAGG583356:GHAH-1930-MONOMER"/>
<proteinExistence type="predicted"/>
<evidence type="ECO:0008006" key="3">
    <source>
        <dbReference type="Google" id="ProtNLM"/>
    </source>
</evidence>